<evidence type="ECO:0000313" key="1">
    <source>
        <dbReference type="EMBL" id="GFQ77280.1"/>
    </source>
</evidence>
<dbReference type="EMBL" id="BMAO01021766">
    <property type="protein sequence ID" value="GFQ77280.1"/>
    <property type="molecule type" value="Genomic_DNA"/>
</dbReference>
<dbReference type="AlphaFoldDB" id="A0A8X6IHG5"/>
<organism evidence="1 2">
    <name type="scientific">Trichonephila clavata</name>
    <name type="common">Joro spider</name>
    <name type="synonym">Nephila clavata</name>
    <dbReference type="NCBI Taxonomy" id="2740835"/>
    <lineage>
        <taxon>Eukaryota</taxon>
        <taxon>Metazoa</taxon>
        <taxon>Ecdysozoa</taxon>
        <taxon>Arthropoda</taxon>
        <taxon>Chelicerata</taxon>
        <taxon>Arachnida</taxon>
        <taxon>Araneae</taxon>
        <taxon>Araneomorphae</taxon>
        <taxon>Entelegynae</taxon>
        <taxon>Araneoidea</taxon>
        <taxon>Nephilidae</taxon>
        <taxon>Trichonephila</taxon>
    </lineage>
</organism>
<reference evidence="1" key="1">
    <citation type="submission" date="2020-07" db="EMBL/GenBank/DDBJ databases">
        <title>Multicomponent nature underlies the extraordinary mechanical properties of spider dragline silk.</title>
        <authorList>
            <person name="Kono N."/>
            <person name="Nakamura H."/>
            <person name="Mori M."/>
            <person name="Yoshida Y."/>
            <person name="Ohtoshi R."/>
            <person name="Malay A.D."/>
            <person name="Moran D.A.P."/>
            <person name="Tomita M."/>
            <person name="Numata K."/>
            <person name="Arakawa K."/>
        </authorList>
    </citation>
    <scope>NUCLEOTIDE SEQUENCE</scope>
</reference>
<evidence type="ECO:0000313" key="2">
    <source>
        <dbReference type="Proteomes" id="UP000887116"/>
    </source>
</evidence>
<sequence length="129" mass="15156">MYVFHFSCRSSFELFPIPPLVFPIFSLDLLMRHNRPRDAKPQKTHSIPTYSLTTNYESHGILFRFVKDPSLFGLWRATENEKNSREKSEENWVSCEGGGGCYRFWNSNNSGKRALTPLQQQRNFVRVKH</sequence>
<comment type="caution">
    <text evidence="1">The sequence shown here is derived from an EMBL/GenBank/DDBJ whole genome shotgun (WGS) entry which is preliminary data.</text>
</comment>
<name>A0A8X6IHG5_TRICU</name>
<proteinExistence type="predicted"/>
<keyword evidence="2" id="KW-1185">Reference proteome</keyword>
<gene>
    <name evidence="1" type="ORF">TNCT_377731</name>
</gene>
<protein>
    <submittedName>
        <fullName evidence="1">Uncharacterized protein</fullName>
    </submittedName>
</protein>
<dbReference type="Proteomes" id="UP000887116">
    <property type="component" value="Unassembled WGS sequence"/>
</dbReference>
<accession>A0A8X6IHG5</accession>